<dbReference type="Proteomes" id="UP001140087">
    <property type="component" value="Unassembled WGS sequence"/>
</dbReference>
<feature type="non-terminal residue" evidence="1">
    <location>
        <position position="1"/>
    </location>
</feature>
<evidence type="ECO:0000313" key="1">
    <source>
        <dbReference type="EMBL" id="KAJ2799624.1"/>
    </source>
</evidence>
<reference evidence="1" key="1">
    <citation type="submission" date="2022-07" db="EMBL/GenBank/DDBJ databases">
        <title>Phylogenomic reconstructions and comparative analyses of Kickxellomycotina fungi.</title>
        <authorList>
            <person name="Reynolds N.K."/>
            <person name="Stajich J.E."/>
            <person name="Barry K."/>
            <person name="Grigoriev I.V."/>
            <person name="Crous P."/>
            <person name="Smith M.E."/>
        </authorList>
    </citation>
    <scope>NUCLEOTIDE SEQUENCE</scope>
    <source>
        <strain evidence="1">BCRC 34780</strain>
    </source>
</reference>
<sequence length="847" mass="88470">IRRRRQKSLFSMTTADEYSLLDSGRIGLAFGPTGAGARPLRPRADTLDLLADGGRDAREPPTLEVITEMLKEEVRQASSLKQALDRVNAETESMSQRVSNLSGSDTMSNALLLALPSSPGSDGPQPPQPRAGKRAKQVQFLVPDDVRFRWLGMFQQPPDDACDGGSGSDGESHGGATLAPALPLRTTSDAGAGAAASPAAGMHQRADQSGPADPAANASAQPASSATRPPAPALAGWLSSAGAHAFLPSEDLADSDAGSQPLTTNSSVEAVYGGTPYETYRPTARHAAKETPRRRDPAKERLAYLLGSESAGSLGGGSSSSSEPALPGASGSGAEAKYATVSGRAGHALATAAPRPDTDEGGRPRPRWPASGVSPFGLDRRDRTPSPFSKPSLATTKVTVSKDPATDPSPRRAAAALLFPQIRSKLDDRFRALESSPLLQRSKSVRAINPEPEPATVDAPQPRRGSSFDESSISSRKGSLAAAIDAAVGTAGTQEADLGGRGEPARDQGPHAASGGGILRRVTVSSVHRRGHLPHAAPDQHGGSSGGGLLGGTRDFLKHHLRTRTNSNSVNNNNNSSMVDGTPGAKGPATAAAGERGNRAKGAGSTQQLRPRRRSDAEVKSRGSAPLPQTPPAVPDHPQLHHSPLVSHASGDAMHGNNFGKAVHPFASRTAADRQSEWVAVSPPPSSASVHNGDATRRPNNLLAAAAQRRSHDGSVRARPRPGHPGETRGEEVKPVADLPQNELDQLQACNLEMLRASLDEPPGRPSIGQSSATSSSGSTGSPPLPPPPPGMPPLPLQDLHKTRMQHSAGENDSIDYHMRRLKDRKDHKARRSSFMTTIGNMLGRKE</sequence>
<proteinExistence type="predicted"/>
<name>A0ACC1L398_9FUNG</name>
<protein>
    <submittedName>
        <fullName evidence="1">Uncharacterized protein</fullName>
    </submittedName>
</protein>
<organism evidence="1 2">
    <name type="scientific">Coemansia helicoidea</name>
    <dbReference type="NCBI Taxonomy" id="1286919"/>
    <lineage>
        <taxon>Eukaryota</taxon>
        <taxon>Fungi</taxon>
        <taxon>Fungi incertae sedis</taxon>
        <taxon>Zoopagomycota</taxon>
        <taxon>Kickxellomycotina</taxon>
        <taxon>Kickxellomycetes</taxon>
        <taxon>Kickxellales</taxon>
        <taxon>Kickxellaceae</taxon>
        <taxon>Coemansia</taxon>
    </lineage>
</organism>
<comment type="caution">
    <text evidence="1">The sequence shown here is derived from an EMBL/GenBank/DDBJ whole genome shotgun (WGS) entry which is preliminary data.</text>
</comment>
<accession>A0ACC1L398</accession>
<evidence type="ECO:0000313" key="2">
    <source>
        <dbReference type="Proteomes" id="UP001140087"/>
    </source>
</evidence>
<dbReference type="EMBL" id="JANBUN010001110">
    <property type="protein sequence ID" value="KAJ2799624.1"/>
    <property type="molecule type" value="Genomic_DNA"/>
</dbReference>
<gene>
    <name evidence="1" type="ORF">H4R21_003485</name>
</gene>
<keyword evidence="2" id="KW-1185">Reference proteome</keyword>